<evidence type="ECO:0000256" key="12">
    <source>
        <dbReference type="ARBA" id="ARBA00022989"/>
    </source>
</evidence>
<dbReference type="PANTHER" id="PTHR12101">
    <property type="entry name" value="POPEYE DOMAIN CONTAINING PROTEIN"/>
    <property type="match status" value="1"/>
</dbReference>
<keyword evidence="8" id="KW-0116">cAMP-binding</keyword>
<sequence length="684" mass="78930">MLLITRLTNRVDTLEHSCLLSEESPGKIKNGYEAFAAAYEHNNTEPDSTTAMEGNSSLWKNLIDEHPVCTIWKQEAEGAIYHLASILFVVGFMGGSGFFGLLYVFSLLGLGFLCSAVWAWVDVCAADMFSWNFILFVICFIRFVHIAYQVHSITFAREFQLLYSSLFQPLGTSLPDFRTIAMSSEVVTLEKEHCYAMQGKTSIDKLSLLVSGRIRVTVDGEFLHYIFPFQFLDSPEWDSLKPTEEGTFQVTLTAETDCRYVSWRRKKLYLLLAQHRYISRLFSVLIGSDIADKLYALNDRVYIGKRYHYDIRLPNFLQMSRIFKMNYTESSPLAEATAIGFTPELERILPVPSNETTCENWREIHHLVFHVANIFFAIGLVIPTTLHLHMILLRGLLAVGCALYVVWATLYRCALDIMIWNSVFLGINILHLSYLLYKKRPVKIEKELKSIYRRLFEPLRVSPDLFRRLTGQFCMIQTLKKGESYAVEELTSVDDRLSILLKGKMKVSYRGHFLHNIYPCAFIDSPEFRSTQMHKGEKFQVTIIADDNCRFLCWSRERLTYFLESEPFLYEIFRYLIGKDITNKLYSLNDPTLNDKKIKKLDHQLSLCTQLSMLEMRNSIVSSSEDEEGLHQFLRGTSSVSSLHVPSPHQRASPRMKPIEEGVEDDDDVFEPAPPNTFKVRQWP</sequence>
<evidence type="ECO:0000256" key="6">
    <source>
        <dbReference type="ARBA" id="ARBA00022473"/>
    </source>
</evidence>
<keyword evidence="15" id="KW-0325">Glycoprotein</keyword>
<dbReference type="GO" id="GO:0007155">
    <property type="term" value="P:cell adhesion"/>
    <property type="evidence" value="ECO:0007669"/>
    <property type="project" value="UniProtKB-KW"/>
</dbReference>
<dbReference type="InterPro" id="IPR018490">
    <property type="entry name" value="cNMP-bd_dom_sf"/>
</dbReference>
<dbReference type="Pfam" id="PF04831">
    <property type="entry name" value="POPDC1-3"/>
    <property type="match status" value="2"/>
</dbReference>
<keyword evidence="6" id="KW-0217">Developmental protein</keyword>
<evidence type="ECO:0000256" key="18">
    <source>
        <dbReference type="SAM" id="Phobius"/>
    </source>
</evidence>
<evidence type="ECO:0000256" key="10">
    <source>
        <dbReference type="ARBA" id="ARBA00022889"/>
    </source>
</evidence>
<organism evidence="20 21">
    <name type="scientific">Bos mutus</name>
    <name type="common">wild yak</name>
    <dbReference type="NCBI Taxonomy" id="72004"/>
    <lineage>
        <taxon>Eukaryota</taxon>
        <taxon>Metazoa</taxon>
        <taxon>Chordata</taxon>
        <taxon>Craniata</taxon>
        <taxon>Vertebrata</taxon>
        <taxon>Euteleostomi</taxon>
        <taxon>Mammalia</taxon>
        <taxon>Eutheria</taxon>
        <taxon>Laurasiatheria</taxon>
        <taxon>Artiodactyla</taxon>
        <taxon>Ruminantia</taxon>
        <taxon>Pecora</taxon>
        <taxon>Bovidae</taxon>
        <taxon>Bovinae</taxon>
        <taxon>Bos</taxon>
    </lineage>
</organism>
<keyword evidence="12 18" id="KW-1133">Transmembrane helix</keyword>
<evidence type="ECO:0000313" key="21">
    <source>
        <dbReference type="Proteomes" id="UP000322234"/>
    </source>
</evidence>
<keyword evidence="21" id="KW-1185">Reference proteome</keyword>
<evidence type="ECO:0000256" key="13">
    <source>
        <dbReference type="ARBA" id="ARBA00023136"/>
    </source>
</evidence>
<dbReference type="GO" id="GO:0051146">
    <property type="term" value="P:striated muscle cell differentiation"/>
    <property type="evidence" value="ECO:0007669"/>
    <property type="project" value="TreeGrafter"/>
</dbReference>
<dbReference type="AlphaFoldDB" id="A0A6B0RE09"/>
<evidence type="ECO:0000256" key="14">
    <source>
        <dbReference type="ARBA" id="ARBA00023149"/>
    </source>
</evidence>
<dbReference type="GO" id="GO:0005923">
    <property type="term" value="C:bicellular tight junction"/>
    <property type="evidence" value="ECO:0007669"/>
    <property type="project" value="UniProtKB-SubCell"/>
</dbReference>
<dbReference type="GO" id="GO:0042391">
    <property type="term" value="P:regulation of membrane potential"/>
    <property type="evidence" value="ECO:0007669"/>
    <property type="project" value="TreeGrafter"/>
</dbReference>
<keyword evidence="14" id="KW-0114">cAMP</keyword>
<dbReference type="InterPro" id="IPR055272">
    <property type="entry name" value="POPDC1-3_dom"/>
</dbReference>
<protein>
    <recommendedName>
        <fullName evidence="16">Popeye domain-containing protein 1</fullName>
    </recommendedName>
</protein>
<evidence type="ECO:0000256" key="9">
    <source>
        <dbReference type="ARBA" id="ARBA00022692"/>
    </source>
</evidence>
<evidence type="ECO:0000256" key="15">
    <source>
        <dbReference type="ARBA" id="ARBA00023180"/>
    </source>
</evidence>
<evidence type="ECO:0000256" key="1">
    <source>
        <dbReference type="ARBA" id="ARBA00004124"/>
    </source>
</evidence>
<evidence type="ECO:0000256" key="11">
    <source>
        <dbReference type="ARBA" id="ARBA00022949"/>
    </source>
</evidence>
<evidence type="ECO:0000256" key="16">
    <source>
        <dbReference type="ARBA" id="ARBA00073860"/>
    </source>
</evidence>
<comment type="caution">
    <text evidence="20">The sequence shown here is derived from an EMBL/GenBank/DDBJ whole genome shotgun (WGS) entry which is preliminary data.</text>
</comment>
<proteinExistence type="inferred from homology"/>
<dbReference type="EMBL" id="VBQZ03000027">
    <property type="protein sequence ID" value="MXQ85653.1"/>
    <property type="molecule type" value="Genomic_DNA"/>
</dbReference>
<keyword evidence="9 18" id="KW-0812">Transmembrane</keyword>
<evidence type="ECO:0000256" key="5">
    <source>
        <dbReference type="ARBA" id="ARBA00022427"/>
    </source>
</evidence>
<feature type="transmembrane region" description="Helical" evidence="18">
    <location>
        <begin position="128"/>
        <end position="148"/>
    </location>
</feature>
<dbReference type="PANTHER" id="PTHR12101:SF17">
    <property type="entry name" value="BLOOD VESSEL EPICARDIAL SUBSTANCE"/>
    <property type="match status" value="1"/>
</dbReference>
<dbReference type="FunFam" id="2.60.120.10:FF:000166">
    <property type="entry name" value="blood vessel epicardial substance isoform X1"/>
    <property type="match status" value="1"/>
</dbReference>
<reference evidence="20" key="1">
    <citation type="submission" date="2019-10" db="EMBL/GenBank/DDBJ databases">
        <title>The sequence and de novo assembly of the wild yak genome.</title>
        <authorList>
            <person name="Liu Y."/>
        </authorList>
    </citation>
    <scope>NUCLEOTIDE SEQUENCE [LARGE SCALE GENOMIC DNA]</scope>
    <source>
        <strain evidence="20">WY2019</strain>
    </source>
</reference>
<dbReference type="GO" id="GO:0042383">
    <property type="term" value="C:sarcolemma"/>
    <property type="evidence" value="ECO:0007669"/>
    <property type="project" value="TreeGrafter"/>
</dbReference>
<feature type="domain" description="POPDC1-3" evidence="19">
    <location>
        <begin position="365"/>
        <end position="590"/>
    </location>
</feature>
<feature type="transmembrane region" description="Helical" evidence="18">
    <location>
        <begin position="367"/>
        <end position="384"/>
    </location>
</feature>
<dbReference type="Proteomes" id="UP000322234">
    <property type="component" value="Unassembled WGS sequence"/>
</dbReference>
<dbReference type="GO" id="GO:0007519">
    <property type="term" value="P:skeletal muscle tissue development"/>
    <property type="evidence" value="ECO:0007669"/>
    <property type="project" value="TreeGrafter"/>
</dbReference>
<evidence type="ECO:0000256" key="2">
    <source>
        <dbReference type="ARBA" id="ARBA00004141"/>
    </source>
</evidence>
<dbReference type="GO" id="GO:0016328">
    <property type="term" value="C:lateral plasma membrane"/>
    <property type="evidence" value="ECO:0007669"/>
    <property type="project" value="UniProtKB-SubCell"/>
</dbReference>
<evidence type="ECO:0000256" key="7">
    <source>
        <dbReference type="ARBA" id="ARBA00022475"/>
    </source>
</evidence>
<name>A0A6B0RE09_9CETA</name>
<evidence type="ECO:0000256" key="17">
    <source>
        <dbReference type="SAM" id="MobiDB-lite"/>
    </source>
</evidence>
<keyword evidence="13 18" id="KW-0472">Membrane</keyword>
<accession>A0A6B0RE09</accession>
<feature type="region of interest" description="Disordered" evidence="17">
    <location>
        <begin position="664"/>
        <end position="684"/>
    </location>
</feature>
<evidence type="ECO:0000256" key="8">
    <source>
        <dbReference type="ARBA" id="ARBA00022566"/>
    </source>
</evidence>
<feature type="domain" description="POPDC1-3" evidence="19">
    <location>
        <begin position="77"/>
        <end position="299"/>
    </location>
</feature>
<feature type="transmembrane region" description="Helical" evidence="18">
    <location>
        <begin position="391"/>
        <end position="411"/>
    </location>
</feature>
<feature type="transmembrane region" description="Helical" evidence="18">
    <location>
        <begin position="417"/>
        <end position="437"/>
    </location>
</feature>
<dbReference type="SUPFAM" id="SSF51206">
    <property type="entry name" value="cAMP-binding domain-like"/>
    <property type="match status" value="2"/>
</dbReference>
<dbReference type="GO" id="GO:0007507">
    <property type="term" value="P:heart development"/>
    <property type="evidence" value="ECO:0007669"/>
    <property type="project" value="TreeGrafter"/>
</dbReference>
<evidence type="ECO:0000256" key="4">
    <source>
        <dbReference type="ARBA" id="ARBA00007146"/>
    </source>
</evidence>
<dbReference type="GO" id="GO:0030552">
    <property type="term" value="F:cAMP binding"/>
    <property type="evidence" value="ECO:0007669"/>
    <property type="project" value="UniProtKB-KW"/>
</dbReference>
<keyword evidence="10" id="KW-0130">Cell adhesion</keyword>
<keyword evidence="11" id="KW-0965">Cell junction</keyword>
<keyword evidence="8" id="KW-0547">Nucleotide-binding</keyword>
<evidence type="ECO:0000313" key="20">
    <source>
        <dbReference type="EMBL" id="MXQ85653.1"/>
    </source>
</evidence>
<comment type="similarity">
    <text evidence="4">Belongs to the popeye family.</text>
</comment>
<gene>
    <name evidence="20" type="ORF">E5288_WYG001311</name>
</gene>
<dbReference type="InterPro" id="IPR006916">
    <property type="entry name" value="POPDC1-3"/>
</dbReference>
<evidence type="ECO:0000259" key="19">
    <source>
        <dbReference type="Pfam" id="PF04831"/>
    </source>
</evidence>
<keyword evidence="7" id="KW-1003">Cell membrane</keyword>
<keyword evidence="5" id="KW-0796">Tight junction</keyword>
<evidence type="ECO:0000256" key="3">
    <source>
        <dbReference type="ARBA" id="ARBA00004435"/>
    </source>
</evidence>
<comment type="subcellular location">
    <subcellularLocation>
        <location evidence="3">Cell junction</location>
        <location evidence="3">Tight junction</location>
    </subcellularLocation>
    <subcellularLocation>
        <location evidence="1">Lateral cell membrane</location>
    </subcellularLocation>
    <subcellularLocation>
        <location evidence="2">Membrane</location>
        <topology evidence="2">Multi-pass membrane protein</topology>
    </subcellularLocation>
</comment>